<gene>
    <name evidence="2" type="ORF">PS870_03730</name>
</gene>
<evidence type="ECO:0000313" key="3">
    <source>
        <dbReference type="Proteomes" id="UP000349468"/>
    </source>
</evidence>
<feature type="region of interest" description="Disordered" evidence="1">
    <location>
        <begin position="97"/>
        <end position="122"/>
    </location>
</feature>
<name>A0A5E7M501_PSEFL</name>
<accession>A0A5E7M501</accession>
<evidence type="ECO:0000313" key="2">
    <source>
        <dbReference type="EMBL" id="VVP19168.1"/>
    </source>
</evidence>
<organism evidence="2 3">
    <name type="scientific">Pseudomonas fluorescens</name>
    <dbReference type="NCBI Taxonomy" id="294"/>
    <lineage>
        <taxon>Bacteria</taxon>
        <taxon>Pseudomonadati</taxon>
        <taxon>Pseudomonadota</taxon>
        <taxon>Gammaproteobacteria</taxon>
        <taxon>Pseudomonadales</taxon>
        <taxon>Pseudomonadaceae</taxon>
        <taxon>Pseudomonas</taxon>
    </lineage>
</organism>
<reference evidence="2 3" key="1">
    <citation type="submission" date="2019-09" db="EMBL/GenBank/DDBJ databases">
        <authorList>
            <person name="Chandra G."/>
            <person name="Truman W A."/>
        </authorList>
    </citation>
    <scope>NUCLEOTIDE SEQUENCE [LARGE SCALE GENOMIC DNA]</scope>
    <source>
        <strain evidence="2">PS870</strain>
    </source>
</reference>
<dbReference type="EMBL" id="CABVIK010000012">
    <property type="protein sequence ID" value="VVP19168.1"/>
    <property type="molecule type" value="Genomic_DNA"/>
</dbReference>
<evidence type="ECO:0000256" key="1">
    <source>
        <dbReference type="SAM" id="MobiDB-lite"/>
    </source>
</evidence>
<dbReference type="Proteomes" id="UP000349468">
    <property type="component" value="Unassembled WGS sequence"/>
</dbReference>
<protein>
    <submittedName>
        <fullName evidence="2">Uncharacterized protein</fullName>
    </submittedName>
</protein>
<sequence length="188" mass="21212">MPDVRFCPFSSPQFSSDVVDSPSFVKLTQERPLFTLFIIDDPSQFALVQSTRKTTARAGFCRLFLPRIHRHSPQPWRVWTGCRFAEKTTYLDRRCGGGTTARAGSKSPRNAPSPKRRCGDTSEKVARALQTKRKPLTAACRWFHGWLTPARFRAGTPACQLDKLDVLNQGNQAIVLDHIGFIHRLVIS</sequence>
<proteinExistence type="predicted"/>
<dbReference type="AlphaFoldDB" id="A0A5E7M501"/>